<sequence length="263" mass="30239">MIFKWILFAVLSASHINQVENTIRDEDDGIQTLEKRRGESHYLISKPQLLTFLARTNAEANNRTRKHGYNFSEKLKRWRVRRGTKKSKKDKKVYIHVEPVMESPYAITGGFDLNGNIQCNWTAKSRSNIKLYTDSPHIGRRRGSIETYIGIQYTRNYYIYGQVFFHAQNIEMGHCLYVADTYERPCKSISCRERPVMCSRSAPGHPESSNIVENYNTNYIGGVVRLKRGSTIRLGVLSGHHKDMARSVKIDNSTCYFGAFAVS</sequence>
<gene>
    <name evidence="8" type="ORF">OFUS_LOCUS4960</name>
</gene>
<dbReference type="GO" id="GO:0005164">
    <property type="term" value="F:tumor necrosis factor receptor binding"/>
    <property type="evidence" value="ECO:0007669"/>
    <property type="project" value="InterPro"/>
</dbReference>
<keyword evidence="5" id="KW-1015">Disulfide bond</keyword>
<evidence type="ECO:0000256" key="5">
    <source>
        <dbReference type="ARBA" id="ARBA00023157"/>
    </source>
</evidence>
<dbReference type="EMBL" id="CAIIXF020000002">
    <property type="protein sequence ID" value="CAH1777985.1"/>
    <property type="molecule type" value="Genomic_DNA"/>
</dbReference>
<evidence type="ECO:0000313" key="9">
    <source>
        <dbReference type="Proteomes" id="UP000749559"/>
    </source>
</evidence>
<dbReference type="AlphaFoldDB" id="A0A8J1TI92"/>
<dbReference type="GO" id="GO:0005615">
    <property type="term" value="C:extracellular space"/>
    <property type="evidence" value="ECO:0007669"/>
    <property type="project" value="UniProtKB-KW"/>
</dbReference>
<keyword evidence="4" id="KW-0964">Secreted</keyword>
<dbReference type="Gene3D" id="2.60.120.40">
    <property type="match status" value="1"/>
</dbReference>
<protein>
    <recommendedName>
        <fullName evidence="7">THD domain-containing protein</fullName>
    </recommendedName>
</protein>
<dbReference type="Pfam" id="PF00229">
    <property type="entry name" value="TNF"/>
    <property type="match status" value="1"/>
</dbReference>
<organism evidence="8 9">
    <name type="scientific">Owenia fusiformis</name>
    <name type="common">Polychaete worm</name>
    <dbReference type="NCBI Taxonomy" id="6347"/>
    <lineage>
        <taxon>Eukaryota</taxon>
        <taxon>Metazoa</taxon>
        <taxon>Spiralia</taxon>
        <taxon>Lophotrochozoa</taxon>
        <taxon>Annelida</taxon>
        <taxon>Polychaeta</taxon>
        <taxon>Sedentaria</taxon>
        <taxon>Canalipalpata</taxon>
        <taxon>Sabellida</taxon>
        <taxon>Oweniida</taxon>
        <taxon>Oweniidae</taxon>
        <taxon>Owenia</taxon>
    </lineage>
</organism>
<evidence type="ECO:0000256" key="2">
    <source>
        <dbReference type="ARBA" id="ARBA00008670"/>
    </source>
</evidence>
<evidence type="ECO:0000259" key="7">
    <source>
        <dbReference type="Pfam" id="PF00229"/>
    </source>
</evidence>
<accession>A0A8J1TI92</accession>
<dbReference type="PANTHER" id="PTHR15151">
    <property type="entry name" value="PROTEIN EIGER"/>
    <property type="match status" value="1"/>
</dbReference>
<dbReference type="PANTHER" id="PTHR15151:SF24">
    <property type="entry name" value="A PROLIFERATION-INDUCING LIGAND-LIKE PROTEIN-RELATED"/>
    <property type="match status" value="1"/>
</dbReference>
<dbReference type="Proteomes" id="UP000749559">
    <property type="component" value="Unassembled WGS sequence"/>
</dbReference>
<proteinExistence type="inferred from homology"/>
<comment type="subcellular location">
    <subcellularLocation>
        <location evidence="1">Secreted</location>
    </subcellularLocation>
</comment>
<evidence type="ECO:0000256" key="6">
    <source>
        <dbReference type="ARBA" id="ARBA00023180"/>
    </source>
</evidence>
<keyword evidence="3" id="KW-0202">Cytokine</keyword>
<comment type="similarity">
    <text evidence="2">Belongs to the tumor necrosis factor family.</text>
</comment>
<name>A0A8J1TI92_OWEFU</name>
<dbReference type="InterPro" id="IPR006052">
    <property type="entry name" value="TNF_dom"/>
</dbReference>
<feature type="domain" description="THD" evidence="7">
    <location>
        <begin position="157"/>
        <end position="262"/>
    </location>
</feature>
<evidence type="ECO:0000256" key="3">
    <source>
        <dbReference type="ARBA" id="ARBA00022514"/>
    </source>
</evidence>
<dbReference type="InterPro" id="IPR051748">
    <property type="entry name" value="TNF_Ligand_Superfamily"/>
</dbReference>
<evidence type="ECO:0000313" key="8">
    <source>
        <dbReference type="EMBL" id="CAH1777985.1"/>
    </source>
</evidence>
<dbReference type="GO" id="GO:0016020">
    <property type="term" value="C:membrane"/>
    <property type="evidence" value="ECO:0007669"/>
    <property type="project" value="InterPro"/>
</dbReference>
<reference evidence="8" key="1">
    <citation type="submission" date="2022-03" db="EMBL/GenBank/DDBJ databases">
        <authorList>
            <person name="Martin C."/>
        </authorList>
    </citation>
    <scope>NUCLEOTIDE SEQUENCE</scope>
</reference>
<dbReference type="GO" id="GO:0005125">
    <property type="term" value="F:cytokine activity"/>
    <property type="evidence" value="ECO:0007669"/>
    <property type="project" value="UniProtKB-KW"/>
</dbReference>
<evidence type="ECO:0000256" key="1">
    <source>
        <dbReference type="ARBA" id="ARBA00004613"/>
    </source>
</evidence>
<evidence type="ECO:0000256" key="4">
    <source>
        <dbReference type="ARBA" id="ARBA00022525"/>
    </source>
</evidence>
<dbReference type="InterPro" id="IPR008983">
    <property type="entry name" value="Tumour_necrosis_fac-like_dom"/>
</dbReference>
<dbReference type="SUPFAM" id="SSF49842">
    <property type="entry name" value="TNF-like"/>
    <property type="match status" value="1"/>
</dbReference>
<comment type="caution">
    <text evidence="8">The sequence shown here is derived from an EMBL/GenBank/DDBJ whole genome shotgun (WGS) entry which is preliminary data.</text>
</comment>
<keyword evidence="6" id="KW-0325">Glycoprotein</keyword>
<keyword evidence="9" id="KW-1185">Reference proteome</keyword>
<dbReference type="GO" id="GO:0006955">
    <property type="term" value="P:immune response"/>
    <property type="evidence" value="ECO:0007669"/>
    <property type="project" value="InterPro"/>
</dbReference>